<reference evidence="3" key="1">
    <citation type="journal article" date="2019" name="Int. J. Syst. Evol. Microbiol.">
        <title>The Global Catalogue of Microorganisms (GCM) 10K type strain sequencing project: providing services to taxonomists for standard genome sequencing and annotation.</title>
        <authorList>
            <consortium name="The Broad Institute Genomics Platform"/>
            <consortium name="The Broad Institute Genome Sequencing Center for Infectious Disease"/>
            <person name="Wu L."/>
            <person name="Ma J."/>
        </authorList>
    </citation>
    <scope>NUCLEOTIDE SEQUENCE [LARGE SCALE GENOMIC DNA]</scope>
    <source>
        <strain evidence="3">NBRC 108755</strain>
    </source>
</reference>
<evidence type="ECO:0000256" key="1">
    <source>
        <dbReference type="SAM" id="Phobius"/>
    </source>
</evidence>
<protein>
    <recommendedName>
        <fullName evidence="4">DUF4307 domain-containing protein</fullName>
    </recommendedName>
</protein>
<keyword evidence="1" id="KW-1133">Transmembrane helix</keyword>
<evidence type="ECO:0000313" key="3">
    <source>
        <dbReference type="Proteomes" id="UP001157069"/>
    </source>
</evidence>
<keyword evidence="1" id="KW-0812">Transmembrane</keyword>
<evidence type="ECO:0000313" key="2">
    <source>
        <dbReference type="EMBL" id="GMA91634.1"/>
    </source>
</evidence>
<feature type="transmembrane region" description="Helical" evidence="1">
    <location>
        <begin position="22"/>
        <end position="44"/>
    </location>
</feature>
<keyword evidence="1" id="KW-0472">Membrane</keyword>
<dbReference type="Pfam" id="PF14155">
    <property type="entry name" value="DUF4307"/>
    <property type="match status" value="1"/>
</dbReference>
<dbReference type="RefSeq" id="WP_284300080.1">
    <property type="nucleotide sequence ID" value="NZ_BSVA01000001.1"/>
</dbReference>
<sequence>MTHDDLAARYGRTPARAARTRLVAIAVAIGVAVVVIAWVVWVGLLGLSASLETKDVGYVAHSDDSGEVRWQLTAPADTPVSCALQAVSEKHAVVGWLVVEVPPSSETTRVLRATLRTSEPTVSGSVYRCWLSGSPAVSGAFIDNLS</sequence>
<keyword evidence="3" id="KW-1185">Reference proteome</keyword>
<proteinExistence type="predicted"/>
<dbReference type="InterPro" id="IPR025443">
    <property type="entry name" value="DUF4307"/>
</dbReference>
<comment type="caution">
    <text evidence="2">The sequence shown here is derived from an EMBL/GenBank/DDBJ whole genome shotgun (WGS) entry which is preliminary data.</text>
</comment>
<organism evidence="2 3">
    <name type="scientific">Homoserinibacter gongjuensis</name>
    <dbReference type="NCBI Taxonomy" id="1162968"/>
    <lineage>
        <taxon>Bacteria</taxon>
        <taxon>Bacillati</taxon>
        <taxon>Actinomycetota</taxon>
        <taxon>Actinomycetes</taxon>
        <taxon>Micrococcales</taxon>
        <taxon>Microbacteriaceae</taxon>
        <taxon>Homoserinibacter</taxon>
    </lineage>
</organism>
<accession>A0ABQ6JUH5</accession>
<gene>
    <name evidence="2" type="ORF">GCM10025869_21630</name>
</gene>
<dbReference type="EMBL" id="BSVA01000001">
    <property type="protein sequence ID" value="GMA91634.1"/>
    <property type="molecule type" value="Genomic_DNA"/>
</dbReference>
<dbReference type="Proteomes" id="UP001157069">
    <property type="component" value="Unassembled WGS sequence"/>
</dbReference>
<evidence type="ECO:0008006" key="4">
    <source>
        <dbReference type="Google" id="ProtNLM"/>
    </source>
</evidence>
<name>A0ABQ6JUH5_9MICO</name>